<evidence type="ECO:0000313" key="1">
    <source>
        <dbReference type="EMBL" id="KAJ8674394.1"/>
    </source>
</evidence>
<sequence>MERTNDKQDRNSKHSDDHEVMLYMDDLSPAITTNSYSSEDTVHVHSNGLSVVIDTVDDSEVRRTSHHKNEATPSSPSTIAGSNTSGAGGGNRPRLLETDNNYNPRPTHGPEIDDLVTDDDGESNADESPRRNHHNGHYPGIDDGLLPDHHDEDKVILRYVLQASSGHPYYYPALIMITSSLVLQSVVGMFLIWNSRYNVKDDEQLYKANRSNNWLVIAVFIVTILNVFISSFGVVDIPRYNAVNGLQPLEG</sequence>
<proteinExistence type="predicted"/>
<dbReference type="EMBL" id="CM056743">
    <property type="protein sequence ID" value="KAJ8674394.1"/>
    <property type="molecule type" value="Genomic_DNA"/>
</dbReference>
<protein>
    <submittedName>
        <fullName evidence="1">Uncharacterized protein</fullName>
    </submittedName>
</protein>
<gene>
    <name evidence="1" type="ORF">QAD02_005656</name>
</gene>
<comment type="caution">
    <text evidence="1">The sequence shown here is derived from an EMBL/GenBank/DDBJ whole genome shotgun (WGS) entry which is preliminary data.</text>
</comment>
<keyword evidence="2" id="KW-1185">Reference proteome</keyword>
<dbReference type="Proteomes" id="UP001239111">
    <property type="component" value="Chromosome 3"/>
</dbReference>
<accession>A0ACC2NT20</accession>
<evidence type="ECO:0000313" key="2">
    <source>
        <dbReference type="Proteomes" id="UP001239111"/>
    </source>
</evidence>
<reference evidence="1" key="1">
    <citation type="submission" date="2023-04" db="EMBL/GenBank/DDBJ databases">
        <title>A chromosome-level genome assembly of the parasitoid wasp Eretmocerus hayati.</title>
        <authorList>
            <person name="Zhong Y."/>
            <person name="Liu S."/>
            <person name="Liu Y."/>
        </authorList>
    </citation>
    <scope>NUCLEOTIDE SEQUENCE</scope>
    <source>
        <strain evidence="1">ZJU_SS_LIU_2023</strain>
    </source>
</reference>
<name>A0ACC2NT20_9HYME</name>
<organism evidence="1 2">
    <name type="scientific">Eretmocerus hayati</name>
    <dbReference type="NCBI Taxonomy" id="131215"/>
    <lineage>
        <taxon>Eukaryota</taxon>
        <taxon>Metazoa</taxon>
        <taxon>Ecdysozoa</taxon>
        <taxon>Arthropoda</taxon>
        <taxon>Hexapoda</taxon>
        <taxon>Insecta</taxon>
        <taxon>Pterygota</taxon>
        <taxon>Neoptera</taxon>
        <taxon>Endopterygota</taxon>
        <taxon>Hymenoptera</taxon>
        <taxon>Apocrita</taxon>
        <taxon>Proctotrupomorpha</taxon>
        <taxon>Chalcidoidea</taxon>
        <taxon>Aphelinidae</taxon>
        <taxon>Aphelininae</taxon>
        <taxon>Eretmocerus</taxon>
    </lineage>
</organism>